<evidence type="ECO:0000313" key="2">
    <source>
        <dbReference type="EMBL" id="JAD34104.1"/>
    </source>
</evidence>
<dbReference type="Gene3D" id="3.10.129.10">
    <property type="entry name" value="Hotdog Thioesterase"/>
    <property type="match status" value="1"/>
</dbReference>
<protein>
    <recommendedName>
        <fullName evidence="1">Acyl-ACP thioesterase-like C-terminal domain-containing protein</fullName>
    </recommendedName>
</protein>
<dbReference type="Pfam" id="PF20791">
    <property type="entry name" value="Acyl-ACP_TE_C"/>
    <property type="match status" value="1"/>
</dbReference>
<accession>A0A0A8Z427</accession>
<reference evidence="2" key="2">
    <citation type="journal article" date="2015" name="Data Brief">
        <title>Shoot transcriptome of the giant reed, Arundo donax.</title>
        <authorList>
            <person name="Barrero R.A."/>
            <person name="Guerrero F.D."/>
            <person name="Moolhuijzen P."/>
            <person name="Goolsby J.A."/>
            <person name="Tidwell J."/>
            <person name="Bellgard S.E."/>
            <person name="Bellgard M.I."/>
        </authorList>
    </citation>
    <scope>NUCLEOTIDE SEQUENCE</scope>
    <source>
        <tissue evidence="2">Shoot tissue taken approximately 20 cm above the soil surface</tissue>
    </source>
</reference>
<organism evidence="2">
    <name type="scientific">Arundo donax</name>
    <name type="common">Giant reed</name>
    <name type="synonym">Donax arundinaceus</name>
    <dbReference type="NCBI Taxonomy" id="35708"/>
    <lineage>
        <taxon>Eukaryota</taxon>
        <taxon>Viridiplantae</taxon>
        <taxon>Streptophyta</taxon>
        <taxon>Embryophyta</taxon>
        <taxon>Tracheophyta</taxon>
        <taxon>Spermatophyta</taxon>
        <taxon>Magnoliopsida</taxon>
        <taxon>Liliopsida</taxon>
        <taxon>Poales</taxon>
        <taxon>Poaceae</taxon>
        <taxon>PACMAD clade</taxon>
        <taxon>Arundinoideae</taxon>
        <taxon>Arundineae</taxon>
        <taxon>Arundo</taxon>
    </lineage>
</organism>
<sequence>MVLDYKRECGRDSVLQSQTTVFTDCTDGSGETTLQCEQLLCLESGHTIVKARTMWRPKRSNAKGTVTPVSAGKF</sequence>
<dbReference type="InterPro" id="IPR049427">
    <property type="entry name" value="Acyl-ACP_TE_C"/>
</dbReference>
<dbReference type="EMBL" id="GBRH01263791">
    <property type="protein sequence ID" value="JAD34104.1"/>
    <property type="molecule type" value="Transcribed_RNA"/>
</dbReference>
<name>A0A0A8Z427_ARUDO</name>
<reference evidence="2" key="1">
    <citation type="submission" date="2014-09" db="EMBL/GenBank/DDBJ databases">
        <authorList>
            <person name="Magalhaes I.L.F."/>
            <person name="Oliveira U."/>
            <person name="Santos F.R."/>
            <person name="Vidigal T.H.D.A."/>
            <person name="Brescovit A.D."/>
            <person name="Santos A.J."/>
        </authorList>
    </citation>
    <scope>NUCLEOTIDE SEQUENCE</scope>
    <source>
        <tissue evidence="2">Shoot tissue taken approximately 20 cm above the soil surface</tissue>
    </source>
</reference>
<feature type="domain" description="Acyl-ACP thioesterase-like C-terminal" evidence="1">
    <location>
        <begin position="2"/>
        <end position="56"/>
    </location>
</feature>
<proteinExistence type="predicted"/>
<evidence type="ECO:0000259" key="1">
    <source>
        <dbReference type="Pfam" id="PF20791"/>
    </source>
</evidence>
<dbReference type="AlphaFoldDB" id="A0A0A8Z427"/>